<accession>A0A7C0VB02</accession>
<keyword evidence="3" id="KW-0479">Metal-binding</keyword>
<evidence type="ECO:0000256" key="1">
    <source>
        <dbReference type="ARBA" id="ARBA00008876"/>
    </source>
</evidence>
<dbReference type="GO" id="GO:0046872">
    <property type="term" value="F:metal ion binding"/>
    <property type="evidence" value="ECO:0007669"/>
    <property type="project" value="UniProtKB-KW"/>
</dbReference>
<dbReference type="NCBIfam" id="NF004885">
    <property type="entry name" value="PRK06246.1"/>
    <property type="match status" value="1"/>
</dbReference>
<evidence type="ECO:0000256" key="6">
    <source>
        <dbReference type="ARBA" id="ARBA00023239"/>
    </source>
</evidence>
<dbReference type="PANTHER" id="PTHR30389">
    <property type="entry name" value="FUMARATE HYDRATASE-RELATED"/>
    <property type="match status" value="1"/>
</dbReference>
<comment type="caution">
    <text evidence="8">The sequence shown here is derived from an EMBL/GenBank/DDBJ whole genome shotgun (WGS) entry which is preliminary data.</text>
</comment>
<dbReference type="InterPro" id="IPR051208">
    <property type="entry name" value="Class-I_Fumarase/Tartrate_DH"/>
</dbReference>
<gene>
    <name evidence="8" type="ORF">ENF18_06150</name>
</gene>
<reference evidence="8" key="1">
    <citation type="journal article" date="2020" name="mSystems">
        <title>Genome- and Community-Level Interaction Insights into Carbon Utilization and Element Cycling Functions of Hydrothermarchaeota in Hydrothermal Sediment.</title>
        <authorList>
            <person name="Zhou Z."/>
            <person name="Liu Y."/>
            <person name="Xu W."/>
            <person name="Pan J."/>
            <person name="Luo Z.H."/>
            <person name="Li M."/>
        </authorList>
    </citation>
    <scope>NUCLEOTIDE SEQUENCE [LARGE SCALE GENOMIC DNA]</scope>
    <source>
        <strain evidence="8">HyVt-102</strain>
    </source>
</reference>
<evidence type="ECO:0000313" key="8">
    <source>
        <dbReference type="EMBL" id="HDI83356.1"/>
    </source>
</evidence>
<dbReference type="GO" id="GO:0051539">
    <property type="term" value="F:4 iron, 4 sulfur cluster binding"/>
    <property type="evidence" value="ECO:0007669"/>
    <property type="project" value="UniProtKB-KW"/>
</dbReference>
<keyword evidence="2" id="KW-0004">4Fe-4S</keyword>
<dbReference type="NCBIfam" id="TIGR00722">
    <property type="entry name" value="ttdA_fumA_fumB"/>
    <property type="match status" value="1"/>
</dbReference>
<comment type="similarity">
    <text evidence="1">Belongs to the class-I fumarase family.</text>
</comment>
<keyword evidence="6 8" id="KW-0456">Lyase</keyword>
<evidence type="ECO:0000256" key="2">
    <source>
        <dbReference type="ARBA" id="ARBA00022485"/>
    </source>
</evidence>
<dbReference type="EC" id="4.2.1.2" evidence="8"/>
<dbReference type="PANTHER" id="PTHR30389:SF17">
    <property type="entry name" value="L(+)-TARTRATE DEHYDRATASE SUBUNIT ALPHA-RELATED"/>
    <property type="match status" value="1"/>
</dbReference>
<dbReference type="AlphaFoldDB" id="A0A7C0VB02"/>
<dbReference type="EMBL" id="DQWE01000291">
    <property type="protein sequence ID" value="HDI83356.1"/>
    <property type="molecule type" value="Genomic_DNA"/>
</dbReference>
<dbReference type="InterPro" id="IPR004646">
    <property type="entry name" value="Fe-S_hydro-lyase_TtdA-typ_cat"/>
</dbReference>
<proteinExistence type="inferred from homology"/>
<dbReference type="Pfam" id="PF05681">
    <property type="entry name" value="Fumerase"/>
    <property type="match status" value="1"/>
</dbReference>
<dbReference type="GO" id="GO:0004333">
    <property type="term" value="F:fumarate hydratase activity"/>
    <property type="evidence" value="ECO:0007669"/>
    <property type="project" value="UniProtKB-EC"/>
</dbReference>
<organism evidence="8">
    <name type="scientific">candidate division WOR-3 bacterium</name>
    <dbReference type="NCBI Taxonomy" id="2052148"/>
    <lineage>
        <taxon>Bacteria</taxon>
        <taxon>Bacteria division WOR-3</taxon>
    </lineage>
</organism>
<name>A0A7C0VB02_UNCW3</name>
<evidence type="ECO:0000256" key="3">
    <source>
        <dbReference type="ARBA" id="ARBA00022723"/>
    </source>
</evidence>
<keyword evidence="5" id="KW-0411">Iron-sulfur</keyword>
<evidence type="ECO:0000256" key="4">
    <source>
        <dbReference type="ARBA" id="ARBA00023004"/>
    </source>
</evidence>
<evidence type="ECO:0000256" key="5">
    <source>
        <dbReference type="ARBA" id="ARBA00023014"/>
    </source>
</evidence>
<feature type="domain" description="Fe-S hydro-lyase tartrate dehydratase alpha-type catalytic" evidence="7">
    <location>
        <begin position="12"/>
        <end position="279"/>
    </location>
</feature>
<protein>
    <submittedName>
        <fullName evidence="8">Fumarate hydratase</fullName>
        <ecNumber evidence="8">4.2.1.2</ecNumber>
    </submittedName>
</protein>
<evidence type="ECO:0000259" key="7">
    <source>
        <dbReference type="Pfam" id="PF05681"/>
    </source>
</evidence>
<sequence length="281" mass="31240">MREVKFDTLVSTVRDLCMDANYYIPDDVRQKIIEFRDKEESEVARNILDIILKNHEVSANEKMPICQDTGFAVFFIEMGEDVRITGGGFEEAIYEGVRQGYREGYLRKSIVDDPLFERKNTKDNTPPIIHLRLVPGDKIKIVFAPKGGGSENMSEVKMMVPADGEEGVKRFVVDRVRRSGGNPCPPVIVGVGIGGTFEHVAYLAKKALLRPVGSHHPDPRFAKLEDEILEEINKLGIGPMGLGGRTTALAVHIETHPCHIASMPVAVNMQCHAARHKEAII</sequence>
<dbReference type="Proteomes" id="UP000885847">
    <property type="component" value="Unassembled WGS sequence"/>
</dbReference>
<keyword evidence="4" id="KW-0408">Iron</keyword>